<evidence type="ECO:0000313" key="1">
    <source>
        <dbReference type="EMBL" id="QLD10987.1"/>
    </source>
</evidence>
<evidence type="ECO:0000313" key="2">
    <source>
        <dbReference type="Proteomes" id="UP000509638"/>
    </source>
</evidence>
<dbReference type="EMBL" id="CP058316">
    <property type="protein sequence ID" value="QLD10987.1"/>
    <property type="molecule type" value="Genomic_DNA"/>
</dbReference>
<proteinExistence type="predicted"/>
<accession>A0A7D5F471</accession>
<dbReference type="RefSeq" id="WP_178010558.1">
    <property type="nucleotide sequence ID" value="NZ_CP058316.1"/>
</dbReference>
<name>A0A7D5F471_9MICO</name>
<dbReference type="Proteomes" id="UP000509638">
    <property type="component" value="Chromosome"/>
</dbReference>
<reference evidence="1 2" key="1">
    <citation type="submission" date="2020-06" db="EMBL/GenBank/DDBJ databases">
        <authorList>
            <person name="Jo H."/>
        </authorList>
    </citation>
    <scope>NUCLEOTIDE SEQUENCE [LARGE SCALE GENOMIC DNA]</scope>
    <source>
        <strain evidence="1 2">I46</strain>
    </source>
</reference>
<gene>
    <name evidence="1" type="ORF">HW566_03790</name>
</gene>
<protein>
    <submittedName>
        <fullName evidence="1">Uncharacterized protein</fullName>
    </submittedName>
</protein>
<dbReference type="AlphaFoldDB" id="A0A7D5F471"/>
<organism evidence="1 2">
    <name type="scientific">Microbacterium oleivorans</name>
    <dbReference type="NCBI Taxonomy" id="273677"/>
    <lineage>
        <taxon>Bacteria</taxon>
        <taxon>Bacillati</taxon>
        <taxon>Actinomycetota</taxon>
        <taxon>Actinomycetes</taxon>
        <taxon>Micrococcales</taxon>
        <taxon>Microbacteriaceae</taxon>
        <taxon>Microbacterium</taxon>
    </lineage>
</organism>
<sequence>MSEHPFAVVSLCGDVPQLHDVPRIADDAERDADEVVAGPFTAVTLDAALGADALVSAIAETEILTPWILVAGPDERDIATEIVGRALDGAPGVFGLAGVVIDGAEVPDGIRRHEVPAVVAIDGAATAIRGLASDVATHGPRVPEPWARIITSSRTDVAMRATLARRALADDPGYRPRALSEAQLALLRELSRRLVPQQPGPAIDLAARLDRMIEAGESDGWRPTGMSTDVEAYRAGLDALAAIWMRGTAAQDAVIREVIEGKAAAGSVLTPRQLSLWFEDARNDLVRLWLSHPASLAHVGYSGFATGGTGPEPAGYLVLAAGEREEWEPEELGRLGAAEGRTS</sequence>